<gene>
    <name evidence="2" type="ORF">ACFFX0_16370</name>
</gene>
<keyword evidence="3" id="KW-1185">Reference proteome</keyword>
<sequence length="48" mass="5126">MLPGGMLHGNRTKAVIPGLGHRDHVLPPGWQIARGPHHEGSGMPPNLM</sequence>
<organism evidence="2 3">
    <name type="scientific">Citricoccus parietis</name>
    <dbReference type="NCBI Taxonomy" id="592307"/>
    <lineage>
        <taxon>Bacteria</taxon>
        <taxon>Bacillati</taxon>
        <taxon>Actinomycetota</taxon>
        <taxon>Actinomycetes</taxon>
        <taxon>Micrococcales</taxon>
        <taxon>Micrococcaceae</taxon>
        <taxon>Citricoccus</taxon>
    </lineage>
</organism>
<comment type="caution">
    <text evidence="2">The sequence shown here is derived from an EMBL/GenBank/DDBJ whole genome shotgun (WGS) entry which is preliminary data.</text>
</comment>
<proteinExistence type="predicted"/>
<accession>A0ABV5G175</accession>
<reference evidence="2 3" key="1">
    <citation type="submission" date="2024-09" db="EMBL/GenBank/DDBJ databases">
        <authorList>
            <person name="Sun Q."/>
            <person name="Mori K."/>
        </authorList>
    </citation>
    <scope>NUCLEOTIDE SEQUENCE [LARGE SCALE GENOMIC DNA]</scope>
    <source>
        <strain evidence="2 3">CCM 7609</strain>
    </source>
</reference>
<protein>
    <submittedName>
        <fullName evidence="2">Uncharacterized protein</fullName>
    </submittedName>
</protein>
<feature type="region of interest" description="Disordered" evidence="1">
    <location>
        <begin position="29"/>
        <end position="48"/>
    </location>
</feature>
<dbReference type="Proteomes" id="UP001589575">
    <property type="component" value="Unassembled WGS sequence"/>
</dbReference>
<evidence type="ECO:0000313" key="2">
    <source>
        <dbReference type="EMBL" id="MFB9072686.1"/>
    </source>
</evidence>
<name>A0ABV5G175_9MICC</name>
<evidence type="ECO:0000256" key="1">
    <source>
        <dbReference type="SAM" id="MobiDB-lite"/>
    </source>
</evidence>
<evidence type="ECO:0000313" key="3">
    <source>
        <dbReference type="Proteomes" id="UP001589575"/>
    </source>
</evidence>
<dbReference type="EMBL" id="JBHMFI010000001">
    <property type="protein sequence ID" value="MFB9072686.1"/>
    <property type="molecule type" value="Genomic_DNA"/>
</dbReference>